<organism evidence="1 2">
    <name type="scientific">Streblomastix strix</name>
    <dbReference type="NCBI Taxonomy" id="222440"/>
    <lineage>
        <taxon>Eukaryota</taxon>
        <taxon>Metamonada</taxon>
        <taxon>Preaxostyla</taxon>
        <taxon>Oxymonadida</taxon>
        <taxon>Streblomastigidae</taxon>
        <taxon>Streblomastix</taxon>
    </lineage>
</organism>
<accession>A0A5J4U7E3</accession>
<gene>
    <name evidence="1" type="ORF">EZS28_037698</name>
</gene>
<sequence>MVGFGWLGWRGSYLEGINNSLLAQKLVATLGSYFHTRVSGQEITLSERYSVKINCIDLLTLNIDNFTNIATAFPTIEAAHTAMTGTKLQYAQQNTLLRTKPLNSLLVESLDQSQTHNRLQLI</sequence>
<name>A0A5J4U7E3_9EUKA</name>
<evidence type="ECO:0000313" key="2">
    <source>
        <dbReference type="Proteomes" id="UP000324800"/>
    </source>
</evidence>
<dbReference type="EMBL" id="SNRW01019017">
    <property type="protein sequence ID" value="KAA6366776.1"/>
    <property type="molecule type" value="Genomic_DNA"/>
</dbReference>
<dbReference type="Proteomes" id="UP000324800">
    <property type="component" value="Unassembled WGS sequence"/>
</dbReference>
<dbReference type="AlphaFoldDB" id="A0A5J4U7E3"/>
<evidence type="ECO:0000313" key="1">
    <source>
        <dbReference type="EMBL" id="KAA6366776.1"/>
    </source>
</evidence>
<protein>
    <submittedName>
        <fullName evidence="1">Uncharacterized protein</fullName>
    </submittedName>
</protein>
<reference evidence="1 2" key="1">
    <citation type="submission" date="2019-03" db="EMBL/GenBank/DDBJ databases">
        <title>Single cell metagenomics reveals metabolic interactions within the superorganism composed of flagellate Streblomastix strix and complex community of Bacteroidetes bacteria on its surface.</title>
        <authorList>
            <person name="Treitli S.C."/>
            <person name="Kolisko M."/>
            <person name="Husnik F."/>
            <person name="Keeling P."/>
            <person name="Hampl V."/>
        </authorList>
    </citation>
    <scope>NUCLEOTIDE SEQUENCE [LARGE SCALE GENOMIC DNA]</scope>
    <source>
        <strain evidence="1">ST1C</strain>
    </source>
</reference>
<proteinExistence type="predicted"/>
<comment type="caution">
    <text evidence="1">The sequence shown here is derived from an EMBL/GenBank/DDBJ whole genome shotgun (WGS) entry which is preliminary data.</text>
</comment>